<evidence type="ECO:0000313" key="2">
    <source>
        <dbReference type="EMBL" id="TVM27281.1"/>
    </source>
</evidence>
<sequence>AIHIAGHLPAIVKIGLPDSILSTPGTLDEHEWAEVRRHPVIGAQIVAPVAALNGASGIAGMILHHHARWDGRGDPDGRDGSESPAVARVLAVADSLAAMRQDRPYRPGRSMADALQEIWHESGTKLDPSMVAAVLEIADLPFRPAMHRNADEAIALLSRLHWAKPDAPDSIYVPHF</sequence>
<dbReference type="InterPro" id="IPR003607">
    <property type="entry name" value="HD/PDEase_dom"/>
</dbReference>
<evidence type="ECO:0000259" key="1">
    <source>
        <dbReference type="PROSITE" id="PS51832"/>
    </source>
</evidence>
<dbReference type="Gene3D" id="1.10.3210.10">
    <property type="entry name" value="Hypothetical protein af1432"/>
    <property type="match status" value="1"/>
</dbReference>
<feature type="non-terminal residue" evidence="2">
    <location>
        <position position="1"/>
    </location>
</feature>
<dbReference type="PROSITE" id="PS51832">
    <property type="entry name" value="HD_GYP"/>
    <property type="match status" value="1"/>
</dbReference>
<dbReference type="InterPro" id="IPR037522">
    <property type="entry name" value="HD_GYP_dom"/>
</dbReference>
<comment type="caution">
    <text evidence="2">The sequence shown here is derived from an EMBL/GenBank/DDBJ whole genome shotgun (WGS) entry which is preliminary data.</text>
</comment>
<dbReference type="PANTHER" id="PTHR45228">
    <property type="entry name" value="CYCLIC DI-GMP PHOSPHODIESTERASE TM_0186-RELATED"/>
    <property type="match status" value="1"/>
</dbReference>
<dbReference type="CDD" id="cd00077">
    <property type="entry name" value="HDc"/>
    <property type="match status" value="1"/>
</dbReference>
<dbReference type="InterPro" id="IPR052020">
    <property type="entry name" value="Cyclic_di-GMP/3'3'-cGAMP_PDE"/>
</dbReference>
<dbReference type="OrthoDB" id="9769359at2"/>
<name>A0A6P1ZBD3_9BACT</name>
<dbReference type="Pfam" id="PF13487">
    <property type="entry name" value="HD_5"/>
    <property type="match status" value="1"/>
</dbReference>
<protein>
    <submittedName>
        <fullName evidence="2">HD-GYP domain-containing protein</fullName>
    </submittedName>
</protein>
<dbReference type="AlphaFoldDB" id="A0A6P1ZBD3"/>
<dbReference type="RefSeq" id="WP_144307590.1">
    <property type="nucleotide sequence ID" value="NZ_QMIF01000188.1"/>
</dbReference>
<evidence type="ECO:0000313" key="3">
    <source>
        <dbReference type="Proteomes" id="UP000434052"/>
    </source>
</evidence>
<organism evidence="2 3">
    <name type="scientific">Oceanidesulfovibrio marinus</name>
    <dbReference type="NCBI Taxonomy" id="370038"/>
    <lineage>
        <taxon>Bacteria</taxon>
        <taxon>Pseudomonadati</taxon>
        <taxon>Thermodesulfobacteriota</taxon>
        <taxon>Desulfovibrionia</taxon>
        <taxon>Desulfovibrionales</taxon>
        <taxon>Desulfovibrionaceae</taxon>
        <taxon>Oceanidesulfovibrio</taxon>
    </lineage>
</organism>
<feature type="domain" description="HD-GYP" evidence="1">
    <location>
        <begin position="1"/>
        <end position="150"/>
    </location>
</feature>
<reference evidence="2 3" key="1">
    <citation type="submission" date="2018-06" db="EMBL/GenBank/DDBJ databases">
        <title>Complete genome of Desulfovibrio marinus P48SEP.</title>
        <authorList>
            <person name="Crispim J.S."/>
            <person name="Vidigal P.M.P."/>
            <person name="Silva L.C.F."/>
            <person name="Araujo L.C."/>
            <person name="Laguardia C.N."/>
            <person name="Dias R.S."/>
            <person name="Sousa M.P."/>
            <person name="Paula S.O."/>
            <person name="Silva C."/>
        </authorList>
    </citation>
    <scope>NUCLEOTIDE SEQUENCE [LARGE SCALE GENOMIC DNA]</scope>
    <source>
        <strain evidence="2 3">P48SEP</strain>
    </source>
</reference>
<accession>A0A6P1ZBD3</accession>
<dbReference type="SUPFAM" id="SSF109604">
    <property type="entry name" value="HD-domain/PDEase-like"/>
    <property type="match status" value="1"/>
</dbReference>
<dbReference type="Proteomes" id="UP000434052">
    <property type="component" value="Unassembled WGS sequence"/>
</dbReference>
<dbReference type="EMBL" id="QMIF01000188">
    <property type="protein sequence ID" value="TVM27281.1"/>
    <property type="molecule type" value="Genomic_DNA"/>
</dbReference>
<proteinExistence type="predicted"/>
<gene>
    <name evidence="2" type="ORF">DQK91_22695</name>
</gene>